<keyword evidence="2" id="KW-1185">Reference proteome</keyword>
<dbReference type="Proteomes" id="UP000789366">
    <property type="component" value="Unassembled WGS sequence"/>
</dbReference>
<reference evidence="1" key="1">
    <citation type="submission" date="2021-06" db="EMBL/GenBank/DDBJ databases">
        <authorList>
            <person name="Kallberg Y."/>
            <person name="Tangrot J."/>
            <person name="Rosling A."/>
        </authorList>
    </citation>
    <scope>NUCLEOTIDE SEQUENCE</scope>
    <source>
        <strain evidence="1">28 12/20/2015</strain>
    </source>
</reference>
<gene>
    <name evidence="1" type="ORF">SPELUC_LOCUS10608</name>
</gene>
<accession>A0ACA9P620</accession>
<evidence type="ECO:0000313" key="1">
    <source>
        <dbReference type="EMBL" id="CAG8688209.1"/>
    </source>
</evidence>
<dbReference type="EMBL" id="CAJVPW010020209">
    <property type="protein sequence ID" value="CAG8688209.1"/>
    <property type="molecule type" value="Genomic_DNA"/>
</dbReference>
<organism evidence="1 2">
    <name type="scientific">Cetraspora pellucida</name>
    <dbReference type="NCBI Taxonomy" id="1433469"/>
    <lineage>
        <taxon>Eukaryota</taxon>
        <taxon>Fungi</taxon>
        <taxon>Fungi incertae sedis</taxon>
        <taxon>Mucoromycota</taxon>
        <taxon>Glomeromycotina</taxon>
        <taxon>Glomeromycetes</taxon>
        <taxon>Diversisporales</taxon>
        <taxon>Gigasporaceae</taxon>
        <taxon>Cetraspora</taxon>
    </lineage>
</organism>
<sequence length="66" mass="7579">LDVENESVKKHSCVEHAYKIEVTENICEIGIQTNEIGVQVNKKTREIGIQVSDNMAYTFESYIYLL</sequence>
<proteinExistence type="predicted"/>
<comment type="caution">
    <text evidence="1">The sequence shown here is derived from an EMBL/GenBank/DDBJ whole genome shotgun (WGS) entry which is preliminary data.</text>
</comment>
<name>A0ACA9P620_9GLOM</name>
<evidence type="ECO:0000313" key="2">
    <source>
        <dbReference type="Proteomes" id="UP000789366"/>
    </source>
</evidence>
<feature type="non-terminal residue" evidence="1">
    <location>
        <position position="1"/>
    </location>
</feature>
<protein>
    <submittedName>
        <fullName evidence="1">5376_t:CDS:1</fullName>
    </submittedName>
</protein>